<feature type="signal peptide" evidence="1">
    <location>
        <begin position="1"/>
        <end position="18"/>
    </location>
</feature>
<keyword evidence="3" id="KW-1185">Reference proteome</keyword>
<feature type="non-terminal residue" evidence="2">
    <location>
        <position position="1"/>
    </location>
</feature>
<dbReference type="Gramene" id="TVU40439">
    <property type="protein sequence ID" value="TVU40439"/>
    <property type="gene ID" value="EJB05_13904"/>
</dbReference>
<dbReference type="Proteomes" id="UP000324897">
    <property type="component" value="Chromosome 4"/>
</dbReference>
<dbReference type="AlphaFoldDB" id="A0A5J9VW28"/>
<feature type="chain" id="PRO_5023921473" evidence="1">
    <location>
        <begin position="19"/>
        <end position="61"/>
    </location>
</feature>
<keyword evidence="1" id="KW-0732">Signal</keyword>
<reference evidence="2 3" key="1">
    <citation type="journal article" date="2019" name="Sci. Rep.">
        <title>A high-quality genome of Eragrostis curvula grass provides insights into Poaceae evolution and supports new strategies to enhance forage quality.</title>
        <authorList>
            <person name="Carballo J."/>
            <person name="Santos B.A.C.M."/>
            <person name="Zappacosta D."/>
            <person name="Garbus I."/>
            <person name="Selva J.P."/>
            <person name="Gallo C.A."/>
            <person name="Diaz A."/>
            <person name="Albertini E."/>
            <person name="Caccamo M."/>
            <person name="Echenique V."/>
        </authorList>
    </citation>
    <scope>NUCLEOTIDE SEQUENCE [LARGE SCALE GENOMIC DNA]</scope>
    <source>
        <strain evidence="3">cv. Victoria</strain>
        <tissue evidence="2">Leaf</tissue>
    </source>
</reference>
<evidence type="ECO:0000313" key="2">
    <source>
        <dbReference type="EMBL" id="TVU40439.1"/>
    </source>
</evidence>
<dbReference type="EMBL" id="RWGY01000007">
    <property type="protein sequence ID" value="TVU40439.1"/>
    <property type="molecule type" value="Genomic_DNA"/>
</dbReference>
<name>A0A5J9VW28_9POAL</name>
<sequence length="61" mass="6439">MRAWGYCLLAAVSVFAKAQVADISAPQLVSLEWTDAYDPSSVHLSQFGTAATAEHLLCAGV</sequence>
<gene>
    <name evidence="2" type="ORF">EJB05_13904</name>
</gene>
<organism evidence="2 3">
    <name type="scientific">Eragrostis curvula</name>
    <name type="common">weeping love grass</name>
    <dbReference type="NCBI Taxonomy" id="38414"/>
    <lineage>
        <taxon>Eukaryota</taxon>
        <taxon>Viridiplantae</taxon>
        <taxon>Streptophyta</taxon>
        <taxon>Embryophyta</taxon>
        <taxon>Tracheophyta</taxon>
        <taxon>Spermatophyta</taxon>
        <taxon>Magnoliopsida</taxon>
        <taxon>Liliopsida</taxon>
        <taxon>Poales</taxon>
        <taxon>Poaceae</taxon>
        <taxon>PACMAD clade</taxon>
        <taxon>Chloridoideae</taxon>
        <taxon>Eragrostideae</taxon>
        <taxon>Eragrostidinae</taxon>
        <taxon>Eragrostis</taxon>
    </lineage>
</organism>
<protein>
    <submittedName>
        <fullName evidence="2">Uncharacterized protein</fullName>
    </submittedName>
</protein>
<accession>A0A5J9VW28</accession>
<evidence type="ECO:0000313" key="3">
    <source>
        <dbReference type="Proteomes" id="UP000324897"/>
    </source>
</evidence>
<evidence type="ECO:0000256" key="1">
    <source>
        <dbReference type="SAM" id="SignalP"/>
    </source>
</evidence>
<comment type="caution">
    <text evidence="2">The sequence shown here is derived from an EMBL/GenBank/DDBJ whole genome shotgun (WGS) entry which is preliminary data.</text>
</comment>
<proteinExistence type="predicted"/>